<dbReference type="Proteomes" id="UP000067626">
    <property type="component" value="Chromosome"/>
</dbReference>
<organism evidence="2 3">
    <name type="scientific">Chondromyces crocatus</name>
    <dbReference type="NCBI Taxonomy" id="52"/>
    <lineage>
        <taxon>Bacteria</taxon>
        <taxon>Pseudomonadati</taxon>
        <taxon>Myxococcota</taxon>
        <taxon>Polyangia</taxon>
        <taxon>Polyangiales</taxon>
        <taxon>Polyangiaceae</taxon>
        <taxon>Chondromyces</taxon>
    </lineage>
</organism>
<dbReference type="RefSeq" id="WP_050434609.1">
    <property type="nucleotide sequence ID" value="NZ_CP012159.1"/>
</dbReference>
<evidence type="ECO:0000313" key="2">
    <source>
        <dbReference type="EMBL" id="AKT43083.1"/>
    </source>
</evidence>
<keyword evidence="3" id="KW-1185">Reference proteome</keyword>
<dbReference type="AlphaFoldDB" id="A0A0K1ER57"/>
<protein>
    <recommendedName>
        <fullName evidence="1">AB hydrolase-1 domain-containing protein</fullName>
    </recommendedName>
</protein>
<feature type="domain" description="AB hydrolase-1" evidence="1">
    <location>
        <begin position="61"/>
        <end position="310"/>
    </location>
</feature>
<name>A0A0K1ER57_CHOCO</name>
<dbReference type="PATRIC" id="fig|52.7.peg.8031"/>
<dbReference type="InterPro" id="IPR000073">
    <property type="entry name" value="AB_hydrolase_1"/>
</dbReference>
<dbReference type="STRING" id="52.CMC5_073110"/>
<evidence type="ECO:0000313" key="3">
    <source>
        <dbReference type="Proteomes" id="UP000067626"/>
    </source>
</evidence>
<dbReference type="OrthoDB" id="556502at2"/>
<proteinExistence type="predicted"/>
<dbReference type="Pfam" id="PF12697">
    <property type="entry name" value="Abhydrolase_6"/>
    <property type="match status" value="1"/>
</dbReference>
<sequence>MTRTQVVDRLLGVLNGVVGDHLARTGNGLAIPMQIIRGGSPLPLELLQLEAIVPAPTSRVVVLVHGLTDTEACWDMPGGESYGSFLARDLGYTPFTLRYNTGRHISENGEALDSLLEQLVAAYPAPLDELTLLGHSMGGLVLRSATHAASVRGGSRWLPLARRAIYLGSPHLGAPLERAGNALAWALRKVPDPVSVLLGDLVNLRSSGVKDLRYGYLRQEDWEGADPDALLTNGRHPVPLLPHMRHHLVAGTLSDDPRMQLLFGDALVPVPSATGRARTADRCQPLPQEHVRVMPGMGHLRLTRDLEVYAQIRAWCEREAGWNGGGG</sequence>
<dbReference type="KEGG" id="ccro:CMC5_073110"/>
<gene>
    <name evidence="2" type="ORF">CMC5_073110</name>
</gene>
<dbReference type="InterPro" id="IPR029058">
    <property type="entry name" value="AB_hydrolase_fold"/>
</dbReference>
<dbReference type="Gene3D" id="3.40.50.1820">
    <property type="entry name" value="alpha/beta hydrolase"/>
    <property type="match status" value="1"/>
</dbReference>
<evidence type="ECO:0000259" key="1">
    <source>
        <dbReference type="Pfam" id="PF12697"/>
    </source>
</evidence>
<dbReference type="SUPFAM" id="SSF53474">
    <property type="entry name" value="alpha/beta-Hydrolases"/>
    <property type="match status" value="1"/>
</dbReference>
<reference evidence="2 3" key="1">
    <citation type="submission" date="2015-07" db="EMBL/GenBank/DDBJ databases">
        <title>Genome analysis of myxobacterium Chondromyces crocatus Cm c5 reveals a high potential for natural compound synthesis and the genetic basis for the loss of fruiting body formation.</title>
        <authorList>
            <person name="Zaburannyi N."/>
            <person name="Bunk B."/>
            <person name="Maier J."/>
            <person name="Overmann J."/>
            <person name="Mueller R."/>
        </authorList>
    </citation>
    <scope>NUCLEOTIDE SEQUENCE [LARGE SCALE GENOMIC DNA]</scope>
    <source>
        <strain evidence="2 3">Cm c5</strain>
    </source>
</reference>
<accession>A0A0K1ER57</accession>
<dbReference type="EMBL" id="CP012159">
    <property type="protein sequence ID" value="AKT43083.1"/>
    <property type="molecule type" value="Genomic_DNA"/>
</dbReference>